<dbReference type="InterPro" id="IPR007569">
    <property type="entry name" value="DUF559"/>
</dbReference>
<reference evidence="2" key="1">
    <citation type="submission" date="2022-05" db="EMBL/GenBank/DDBJ databases">
        <authorList>
            <person name="Tuo L."/>
        </authorList>
    </citation>
    <scope>NUCLEOTIDE SEQUENCE</scope>
    <source>
        <strain evidence="2">BSK12Z-4</strain>
    </source>
</reference>
<evidence type="ECO:0000313" key="3">
    <source>
        <dbReference type="Proteomes" id="UP001139485"/>
    </source>
</evidence>
<evidence type="ECO:0000259" key="1">
    <source>
        <dbReference type="Pfam" id="PF04480"/>
    </source>
</evidence>
<dbReference type="Gene3D" id="3.40.960.10">
    <property type="entry name" value="VSR Endonuclease"/>
    <property type="match status" value="1"/>
</dbReference>
<evidence type="ECO:0000313" key="2">
    <source>
        <dbReference type="EMBL" id="MCM0620185.1"/>
    </source>
</evidence>
<name>A0A9X2IFX0_9ACTN</name>
<accession>A0A9X2IFX0</accession>
<dbReference type="AlphaFoldDB" id="A0A9X2IFX0"/>
<dbReference type="InterPro" id="IPR011335">
    <property type="entry name" value="Restrct_endonuc-II-like"/>
</dbReference>
<gene>
    <name evidence="2" type="ORF">M8330_07735</name>
</gene>
<organism evidence="2 3">
    <name type="scientific">Nocardioides bruguierae</name>
    <dbReference type="NCBI Taxonomy" id="2945102"/>
    <lineage>
        <taxon>Bacteria</taxon>
        <taxon>Bacillati</taxon>
        <taxon>Actinomycetota</taxon>
        <taxon>Actinomycetes</taxon>
        <taxon>Propionibacteriales</taxon>
        <taxon>Nocardioidaceae</taxon>
        <taxon>Nocardioides</taxon>
    </lineage>
</organism>
<feature type="domain" description="DUF559" evidence="1">
    <location>
        <begin position="13"/>
        <end position="74"/>
    </location>
</feature>
<dbReference type="RefSeq" id="WP_250826853.1">
    <property type="nucleotide sequence ID" value="NZ_JAMOIL010000008.1"/>
</dbReference>
<sequence>MPIASPRWLGQPDLVDRRARIVAEADSFSWHGGRADLVRDAARYNALVVHGWTVLRFSWEEVMLHPRRVEQTLRDAVRLRTAA</sequence>
<dbReference type="SUPFAM" id="SSF52980">
    <property type="entry name" value="Restriction endonuclease-like"/>
    <property type="match status" value="1"/>
</dbReference>
<proteinExistence type="predicted"/>
<protein>
    <submittedName>
        <fullName evidence="2">DUF559 domain-containing protein</fullName>
    </submittedName>
</protein>
<keyword evidence="3" id="KW-1185">Reference proteome</keyword>
<dbReference type="EMBL" id="JAMOIL010000008">
    <property type="protein sequence ID" value="MCM0620185.1"/>
    <property type="molecule type" value="Genomic_DNA"/>
</dbReference>
<dbReference type="Proteomes" id="UP001139485">
    <property type="component" value="Unassembled WGS sequence"/>
</dbReference>
<dbReference type="Pfam" id="PF04480">
    <property type="entry name" value="DUF559"/>
    <property type="match status" value="1"/>
</dbReference>
<comment type="caution">
    <text evidence="2">The sequence shown here is derived from an EMBL/GenBank/DDBJ whole genome shotgun (WGS) entry which is preliminary data.</text>
</comment>